<dbReference type="AlphaFoldDB" id="A0A1H4CKH1"/>
<gene>
    <name evidence="2" type="ORF">SAMN05421540_10850</name>
</gene>
<dbReference type="EMBL" id="FNQF01000008">
    <property type="protein sequence ID" value="SEA60828.1"/>
    <property type="molecule type" value="Genomic_DNA"/>
</dbReference>
<evidence type="ECO:0000313" key="3">
    <source>
        <dbReference type="Proteomes" id="UP000198820"/>
    </source>
</evidence>
<name>A0A1H4CKH1_9FLAO</name>
<reference evidence="2 3" key="1">
    <citation type="submission" date="2016-10" db="EMBL/GenBank/DDBJ databases">
        <authorList>
            <person name="de Groot N.N."/>
        </authorList>
    </citation>
    <scope>NUCLEOTIDE SEQUENCE [LARGE SCALE GENOMIC DNA]</scope>
    <source>
        <strain evidence="2 3">DSM 23581</strain>
    </source>
</reference>
<dbReference type="SUPFAM" id="SSF52540">
    <property type="entry name" value="P-loop containing nucleoside triphosphate hydrolases"/>
    <property type="match status" value="1"/>
</dbReference>
<sequence>MEKRTEQTQRDIVRIVLFGPESTGKTSLAKALAKHYKTKWVPEFARDYLQNKYDESGLICETKDITPIAEGQLKIENKVAKDVNNLLFCDTNALQTLVYTEAYYDNYENERLNQLVRDLNYDYYFLTYYDTPWEDDDLRDKPNEREAMFNRFHQKLILHNQPFSILKGDEAVRLKQATQIIDQLF</sequence>
<dbReference type="InterPro" id="IPR027417">
    <property type="entry name" value="P-loop_NTPase"/>
</dbReference>
<feature type="domain" description="NadR/Ttd14 AAA" evidence="1">
    <location>
        <begin position="14"/>
        <end position="170"/>
    </location>
</feature>
<organism evidence="2 3">
    <name type="scientific">Psychroflexus halocasei</name>
    <dbReference type="NCBI Taxonomy" id="908615"/>
    <lineage>
        <taxon>Bacteria</taxon>
        <taxon>Pseudomonadati</taxon>
        <taxon>Bacteroidota</taxon>
        <taxon>Flavobacteriia</taxon>
        <taxon>Flavobacteriales</taxon>
        <taxon>Flavobacteriaceae</taxon>
        <taxon>Psychroflexus</taxon>
    </lineage>
</organism>
<accession>A0A1H4CKH1</accession>
<dbReference type="Pfam" id="PF13521">
    <property type="entry name" value="AAA_28"/>
    <property type="match status" value="1"/>
</dbReference>
<dbReference type="STRING" id="908615.SAMN05421540_10850"/>
<dbReference type="InterPro" id="IPR038727">
    <property type="entry name" value="NadR/Ttd14_AAA_dom"/>
</dbReference>
<proteinExistence type="predicted"/>
<evidence type="ECO:0000259" key="1">
    <source>
        <dbReference type="Pfam" id="PF13521"/>
    </source>
</evidence>
<dbReference type="GO" id="GO:0016779">
    <property type="term" value="F:nucleotidyltransferase activity"/>
    <property type="evidence" value="ECO:0007669"/>
    <property type="project" value="UniProtKB-KW"/>
</dbReference>
<protein>
    <submittedName>
        <fullName evidence="2">Nicotinamide-nucleotide adenylyltransferase, NadR type</fullName>
    </submittedName>
</protein>
<dbReference type="InterPro" id="IPR052735">
    <property type="entry name" value="NAD_biosynth-regulator"/>
</dbReference>
<dbReference type="PANTHER" id="PTHR37512">
    <property type="entry name" value="TRIFUNCTIONAL NAD BIOSYNTHESIS/REGULATOR PROTEIN NADR"/>
    <property type="match status" value="1"/>
</dbReference>
<dbReference type="Gene3D" id="3.40.50.300">
    <property type="entry name" value="P-loop containing nucleotide triphosphate hydrolases"/>
    <property type="match status" value="1"/>
</dbReference>
<evidence type="ECO:0000313" key="2">
    <source>
        <dbReference type="EMBL" id="SEA60828.1"/>
    </source>
</evidence>
<keyword evidence="2" id="KW-0808">Transferase</keyword>
<dbReference type="RefSeq" id="WP_093244536.1">
    <property type="nucleotide sequence ID" value="NZ_FNQF01000008.1"/>
</dbReference>
<dbReference type="PANTHER" id="PTHR37512:SF1">
    <property type="entry name" value="NADR_TTD14 AAA DOMAIN-CONTAINING PROTEIN"/>
    <property type="match status" value="1"/>
</dbReference>
<keyword evidence="3" id="KW-1185">Reference proteome</keyword>
<dbReference type="Proteomes" id="UP000198820">
    <property type="component" value="Unassembled WGS sequence"/>
</dbReference>
<keyword evidence="2" id="KW-0548">Nucleotidyltransferase</keyword>